<comment type="caution">
    <text evidence="1">The sequence shown here is derived from an EMBL/GenBank/DDBJ whole genome shotgun (WGS) entry which is preliminary data.</text>
</comment>
<accession>A0A4Y2D2Q6</accession>
<dbReference type="EMBL" id="BGPR01000294">
    <property type="protein sequence ID" value="GBM11052.1"/>
    <property type="molecule type" value="Genomic_DNA"/>
</dbReference>
<protein>
    <submittedName>
        <fullName evidence="1">Uncharacterized protein</fullName>
    </submittedName>
</protein>
<name>A0A4Y2D2Q6_ARAVE</name>
<organism evidence="1 2">
    <name type="scientific">Araneus ventricosus</name>
    <name type="common">Orbweaver spider</name>
    <name type="synonym">Epeira ventricosa</name>
    <dbReference type="NCBI Taxonomy" id="182803"/>
    <lineage>
        <taxon>Eukaryota</taxon>
        <taxon>Metazoa</taxon>
        <taxon>Ecdysozoa</taxon>
        <taxon>Arthropoda</taxon>
        <taxon>Chelicerata</taxon>
        <taxon>Arachnida</taxon>
        <taxon>Araneae</taxon>
        <taxon>Araneomorphae</taxon>
        <taxon>Entelegynae</taxon>
        <taxon>Araneoidea</taxon>
        <taxon>Araneidae</taxon>
        <taxon>Araneus</taxon>
    </lineage>
</organism>
<gene>
    <name evidence="1" type="ORF">AVEN_259746_1</name>
</gene>
<evidence type="ECO:0000313" key="2">
    <source>
        <dbReference type="Proteomes" id="UP000499080"/>
    </source>
</evidence>
<dbReference type="OrthoDB" id="8300685at2759"/>
<reference evidence="1 2" key="1">
    <citation type="journal article" date="2019" name="Sci. Rep.">
        <title>Orb-weaving spider Araneus ventricosus genome elucidates the spidroin gene catalogue.</title>
        <authorList>
            <person name="Kono N."/>
            <person name="Nakamura H."/>
            <person name="Ohtoshi R."/>
            <person name="Moran D.A.P."/>
            <person name="Shinohara A."/>
            <person name="Yoshida Y."/>
            <person name="Fujiwara M."/>
            <person name="Mori M."/>
            <person name="Tomita M."/>
            <person name="Arakawa K."/>
        </authorList>
    </citation>
    <scope>NUCLEOTIDE SEQUENCE [LARGE SCALE GENOMIC DNA]</scope>
</reference>
<dbReference type="Proteomes" id="UP000499080">
    <property type="component" value="Unassembled WGS sequence"/>
</dbReference>
<evidence type="ECO:0000313" key="1">
    <source>
        <dbReference type="EMBL" id="GBM11052.1"/>
    </source>
</evidence>
<keyword evidence="2" id="KW-1185">Reference proteome</keyword>
<proteinExistence type="predicted"/>
<sequence>MTDLTITEKALEFRFGDGHLTQLNRTELKTRLQKPRGSLQVLAAVVERLMILAYTECPLDDLMSFRSSSRPSEMKTHSFPRG</sequence>
<dbReference type="AlphaFoldDB" id="A0A4Y2D2Q6"/>